<name>A0A1L9VBA7_ASPGL</name>
<evidence type="ECO:0000313" key="2">
    <source>
        <dbReference type="Proteomes" id="UP000184300"/>
    </source>
</evidence>
<gene>
    <name evidence="1" type="ORF">ASPGLDRAFT_28452</name>
</gene>
<reference evidence="2" key="1">
    <citation type="journal article" date="2017" name="Genome Biol.">
        <title>Comparative genomics reveals high biological diversity and specific adaptations in the industrially and medically important fungal genus Aspergillus.</title>
        <authorList>
            <person name="de Vries R.P."/>
            <person name="Riley R."/>
            <person name="Wiebenga A."/>
            <person name="Aguilar-Osorio G."/>
            <person name="Amillis S."/>
            <person name="Uchima C.A."/>
            <person name="Anderluh G."/>
            <person name="Asadollahi M."/>
            <person name="Askin M."/>
            <person name="Barry K."/>
            <person name="Battaglia E."/>
            <person name="Bayram O."/>
            <person name="Benocci T."/>
            <person name="Braus-Stromeyer S.A."/>
            <person name="Caldana C."/>
            <person name="Canovas D."/>
            <person name="Cerqueira G.C."/>
            <person name="Chen F."/>
            <person name="Chen W."/>
            <person name="Choi C."/>
            <person name="Clum A."/>
            <person name="Dos Santos R.A."/>
            <person name="Damasio A.R."/>
            <person name="Diallinas G."/>
            <person name="Emri T."/>
            <person name="Fekete E."/>
            <person name="Flipphi M."/>
            <person name="Freyberg S."/>
            <person name="Gallo A."/>
            <person name="Gournas C."/>
            <person name="Habgood R."/>
            <person name="Hainaut M."/>
            <person name="Harispe M.L."/>
            <person name="Henrissat B."/>
            <person name="Hilden K.S."/>
            <person name="Hope R."/>
            <person name="Hossain A."/>
            <person name="Karabika E."/>
            <person name="Karaffa L."/>
            <person name="Karanyi Z."/>
            <person name="Krasevec N."/>
            <person name="Kuo A."/>
            <person name="Kusch H."/>
            <person name="LaButti K."/>
            <person name="Lagendijk E.L."/>
            <person name="Lapidus A."/>
            <person name="Levasseur A."/>
            <person name="Lindquist E."/>
            <person name="Lipzen A."/>
            <person name="Logrieco A.F."/>
            <person name="MacCabe A."/>
            <person name="Maekelae M.R."/>
            <person name="Malavazi I."/>
            <person name="Melin P."/>
            <person name="Meyer V."/>
            <person name="Mielnichuk N."/>
            <person name="Miskei M."/>
            <person name="Molnar A.P."/>
            <person name="Mule G."/>
            <person name="Ngan C.Y."/>
            <person name="Orejas M."/>
            <person name="Orosz E."/>
            <person name="Ouedraogo J.P."/>
            <person name="Overkamp K.M."/>
            <person name="Park H.-S."/>
            <person name="Perrone G."/>
            <person name="Piumi F."/>
            <person name="Punt P.J."/>
            <person name="Ram A.F."/>
            <person name="Ramon A."/>
            <person name="Rauscher S."/>
            <person name="Record E."/>
            <person name="Riano-Pachon D.M."/>
            <person name="Robert V."/>
            <person name="Roehrig J."/>
            <person name="Ruller R."/>
            <person name="Salamov A."/>
            <person name="Salih N.S."/>
            <person name="Samson R.A."/>
            <person name="Sandor E."/>
            <person name="Sanguinetti M."/>
            <person name="Schuetze T."/>
            <person name="Sepcic K."/>
            <person name="Shelest E."/>
            <person name="Sherlock G."/>
            <person name="Sophianopoulou V."/>
            <person name="Squina F.M."/>
            <person name="Sun H."/>
            <person name="Susca A."/>
            <person name="Todd R.B."/>
            <person name="Tsang A."/>
            <person name="Unkles S.E."/>
            <person name="van de Wiele N."/>
            <person name="van Rossen-Uffink D."/>
            <person name="Oliveira J.V."/>
            <person name="Vesth T.C."/>
            <person name="Visser J."/>
            <person name="Yu J.-H."/>
            <person name="Zhou M."/>
            <person name="Andersen M.R."/>
            <person name="Archer D.B."/>
            <person name="Baker S.E."/>
            <person name="Benoit I."/>
            <person name="Brakhage A.A."/>
            <person name="Braus G.H."/>
            <person name="Fischer R."/>
            <person name="Frisvad J.C."/>
            <person name="Goldman G.H."/>
            <person name="Houbraken J."/>
            <person name="Oakley B."/>
            <person name="Pocsi I."/>
            <person name="Scazzocchio C."/>
            <person name="Seiboth B."/>
            <person name="vanKuyk P.A."/>
            <person name="Wortman J."/>
            <person name="Dyer P.S."/>
            <person name="Grigoriev I.V."/>
        </authorList>
    </citation>
    <scope>NUCLEOTIDE SEQUENCE [LARGE SCALE GENOMIC DNA]</scope>
    <source>
        <strain evidence="2">CBS 516.65</strain>
    </source>
</reference>
<dbReference type="RefSeq" id="XP_022397914.1">
    <property type="nucleotide sequence ID" value="XM_022543758.1"/>
</dbReference>
<evidence type="ECO:0000313" key="1">
    <source>
        <dbReference type="EMBL" id="OJJ81216.1"/>
    </source>
</evidence>
<dbReference type="VEuPathDB" id="FungiDB:ASPGLDRAFT_28452"/>
<sequence length="174" mass="19316">MMAAEIQKKGKGKTAPSLSTLCHIWFCLQRILQAIPLSTDSLFNQIVREGRLVEDVYQRLSAMGGSWCSSADAMNRAMTAPANFCFGSGPKSRNRRLSTLTEKNGPFFNQKYHPQYIRAPLYGLSASSLLKIEARKYQLLTINSTLVRPFTSFHPARTGSADASIVLPKQLDSD</sequence>
<protein>
    <submittedName>
        <fullName evidence="1">Uncharacterized protein</fullName>
    </submittedName>
</protein>
<dbReference type="EMBL" id="KV878907">
    <property type="protein sequence ID" value="OJJ81216.1"/>
    <property type="molecule type" value="Genomic_DNA"/>
</dbReference>
<dbReference type="AlphaFoldDB" id="A0A1L9VBA7"/>
<accession>A0A1L9VBA7</accession>
<organism evidence="1 2">
    <name type="scientific">Aspergillus glaucus CBS 516.65</name>
    <dbReference type="NCBI Taxonomy" id="1160497"/>
    <lineage>
        <taxon>Eukaryota</taxon>
        <taxon>Fungi</taxon>
        <taxon>Dikarya</taxon>
        <taxon>Ascomycota</taxon>
        <taxon>Pezizomycotina</taxon>
        <taxon>Eurotiomycetes</taxon>
        <taxon>Eurotiomycetidae</taxon>
        <taxon>Eurotiales</taxon>
        <taxon>Aspergillaceae</taxon>
        <taxon>Aspergillus</taxon>
        <taxon>Aspergillus subgen. Aspergillus</taxon>
    </lineage>
</organism>
<dbReference type="GeneID" id="34460019"/>
<proteinExistence type="predicted"/>
<keyword evidence="2" id="KW-1185">Reference proteome</keyword>
<dbReference type="Proteomes" id="UP000184300">
    <property type="component" value="Unassembled WGS sequence"/>
</dbReference>